<accession>A0A226Q1G5</accession>
<dbReference type="KEGG" id="gtm:GT3921_12455"/>
<dbReference type="InterPro" id="IPR005537">
    <property type="entry name" value="RAMP_III_fam"/>
</dbReference>
<dbReference type="RefSeq" id="WP_047753282.1">
    <property type="nucleotide sequence ID" value="NZ_CP018058.1"/>
</dbReference>
<dbReference type="PANTHER" id="PTHR35579:SF3">
    <property type="entry name" value="CRISPR SYSTEM CMS ENDORIBONUCLEASE CSM3"/>
    <property type="match status" value="1"/>
</dbReference>
<dbReference type="InterPro" id="IPR052216">
    <property type="entry name" value="CRISPR_Csm3_endoribonuclease"/>
</dbReference>
<keyword evidence="1" id="KW-0051">Antiviral defense</keyword>
<evidence type="ECO:0000313" key="4">
    <source>
        <dbReference type="Proteomes" id="UP000198378"/>
    </source>
</evidence>
<protein>
    <recommendedName>
        <fullName evidence="2">CRISPR type III-associated protein domain-containing protein</fullName>
    </recommendedName>
</protein>
<dbReference type="Proteomes" id="UP000198378">
    <property type="component" value="Unassembled WGS sequence"/>
</dbReference>
<organism evidence="3 4">
    <name type="scientific">Geobacillus thermocatenulatus</name>
    <dbReference type="NCBI Taxonomy" id="33938"/>
    <lineage>
        <taxon>Bacteria</taxon>
        <taxon>Bacillati</taxon>
        <taxon>Bacillota</taxon>
        <taxon>Bacilli</taxon>
        <taxon>Bacillales</taxon>
        <taxon>Anoxybacillaceae</taxon>
        <taxon>Geobacillus</taxon>
        <taxon>Geobacillus thermoleovorans group</taxon>
    </lineage>
</organism>
<sequence length="739" mass="85497">MKIKMQLLSDLCPSSGEGLAGIYDADVHFDSYGIPFIPSKRIKGCFKEAALELMELDESIPKAAFEKLFGLPGVTESMMKIGNGYVEHYEQMICELQRIIESPYKKYVHPLLIQSYFTTARTQTSIDSTSHTVKDHSLRTIRLIKSGLIFYFDVHFDEWDRDCIELLETCCKLVRRIGLNRTRGWGEVVCRLERDEVVSTASQYVDKTSSPNDENSVLAYELKLQSPLYVSMEVGSSSTSQTHITGGQILGALASVYLKKQKRNGDEAHQDERFRELFLSDSVKYLHAYPVTKHNQRSYPTPLSIVQQKDGENIYDLANDDDYQKVIEEEIQTKKLDGYAYLEDGTMELIKVNTEVYYHHRRPQDRTIGHATDEDGQFYQIEVIKKGQIFRGLIIGESKSLSYLKRMIHETPVIRLGRSKTAQYAEAEIKVMEFSSLDEVINHNQYVYPGDQVVVTLTSPMILFDEDEGIIKTDPRSMVNMLSKRYPSFSYKRAFIRTKRISGFNSKWKMPKQHVDAIDAGSVIVMTYEGEEKLCTSDIEKESYGLRTNEGFGRLVVNRHGQNRVWLSHDELDIQKRMEKYATQYIQPIIDHILKEQVYLILRHSALKVIAKEISLVSMSNSLIFKLIHMLNVSSDVEEFILRVKNEEKDLPSFMREIGQSTNEVGDQIKNKVEKVKREVLLHEDWSMKMSKIASDDLKKWIETQPFDLYRHFTLTILQHIKWLNRQKRGVHALYETQE</sequence>
<reference evidence="3 4" key="1">
    <citation type="submission" date="2017-05" db="EMBL/GenBank/DDBJ databases">
        <title>The genome sequence of Geobacillus thermocatenulatus DSM 730.</title>
        <authorList>
            <person name="Ramaloko W.T."/>
            <person name="Koen N."/>
            <person name="Polliack S."/>
            <person name="Aliyu H."/>
            <person name="Lebre P."/>
            <person name="Mohr T."/>
            <person name="Oswald F."/>
            <person name="Zwick M."/>
            <person name="Neumann A."/>
            <person name="Syldatk C."/>
            <person name="Cowan D."/>
            <person name="De Maayer P."/>
        </authorList>
    </citation>
    <scope>NUCLEOTIDE SEQUENCE [LARGE SCALE GENOMIC DNA]</scope>
    <source>
        <strain evidence="3 4">BGSC 93A1</strain>
    </source>
</reference>
<keyword evidence="4" id="KW-1185">Reference proteome</keyword>
<dbReference type="PANTHER" id="PTHR35579">
    <property type="entry name" value="CRISPR SYSTEM CMS ENDORIBONUCLEASE CSM3"/>
    <property type="match status" value="1"/>
</dbReference>
<name>A0A226Q1G5_9BACL</name>
<dbReference type="EMBL" id="NEWK01000002">
    <property type="protein sequence ID" value="OXB86156.1"/>
    <property type="molecule type" value="Genomic_DNA"/>
</dbReference>
<dbReference type="CDD" id="cd09726">
    <property type="entry name" value="RAMP_I_III"/>
    <property type="match status" value="1"/>
</dbReference>
<gene>
    <name evidence="3" type="ORF">B9L19_11425</name>
</gene>
<evidence type="ECO:0000256" key="1">
    <source>
        <dbReference type="ARBA" id="ARBA00023118"/>
    </source>
</evidence>
<comment type="caution">
    <text evidence="3">The sequence shown here is derived from an EMBL/GenBank/DDBJ whole genome shotgun (WGS) entry which is preliminary data.</text>
</comment>
<evidence type="ECO:0000259" key="2">
    <source>
        <dbReference type="Pfam" id="PF03787"/>
    </source>
</evidence>
<feature type="domain" description="CRISPR type III-associated protein" evidence="2">
    <location>
        <begin position="14"/>
        <end position="188"/>
    </location>
</feature>
<dbReference type="GO" id="GO:0051607">
    <property type="term" value="P:defense response to virus"/>
    <property type="evidence" value="ECO:0007669"/>
    <property type="project" value="UniProtKB-KW"/>
</dbReference>
<dbReference type="AlphaFoldDB" id="A0A226Q1G5"/>
<dbReference type="Pfam" id="PF03787">
    <property type="entry name" value="RAMPs"/>
    <property type="match status" value="1"/>
</dbReference>
<proteinExistence type="predicted"/>
<evidence type="ECO:0000313" key="3">
    <source>
        <dbReference type="EMBL" id="OXB86156.1"/>
    </source>
</evidence>